<evidence type="ECO:0000313" key="5">
    <source>
        <dbReference type="Proteomes" id="UP000308671"/>
    </source>
</evidence>
<reference evidence="4 5" key="1">
    <citation type="submission" date="2017-12" db="EMBL/GenBank/DDBJ databases">
        <title>Comparative genomics of Botrytis spp.</title>
        <authorList>
            <person name="Valero-Jimenez C.A."/>
            <person name="Tapia P."/>
            <person name="Veloso J."/>
            <person name="Silva-Moreno E."/>
            <person name="Staats M."/>
            <person name="Valdes J.H."/>
            <person name="Van Kan J.A.L."/>
        </authorList>
    </citation>
    <scope>NUCLEOTIDE SEQUENCE [LARGE SCALE GENOMIC DNA]</scope>
    <source>
        <strain evidence="4 5">MUCL435</strain>
    </source>
</reference>
<dbReference type="InterPro" id="IPR001138">
    <property type="entry name" value="Zn2Cys6_DnaBD"/>
</dbReference>
<dbReference type="InterPro" id="IPR036864">
    <property type="entry name" value="Zn2-C6_fun-type_DNA-bd_sf"/>
</dbReference>
<dbReference type="AlphaFoldDB" id="A0A4S8QM25"/>
<keyword evidence="1" id="KW-0539">Nucleus</keyword>
<feature type="compositionally biased region" description="Polar residues" evidence="2">
    <location>
        <begin position="233"/>
        <end position="262"/>
    </location>
</feature>
<comment type="caution">
    <text evidence="4">The sequence shown here is derived from an EMBL/GenBank/DDBJ whole genome shotgun (WGS) entry which is preliminary data.</text>
</comment>
<evidence type="ECO:0000256" key="1">
    <source>
        <dbReference type="ARBA" id="ARBA00023242"/>
    </source>
</evidence>
<dbReference type="Gene3D" id="4.10.240.10">
    <property type="entry name" value="Zn(2)-C6 fungal-type DNA-binding domain"/>
    <property type="match status" value="1"/>
</dbReference>
<evidence type="ECO:0000313" key="4">
    <source>
        <dbReference type="EMBL" id="THV46067.1"/>
    </source>
</evidence>
<feature type="compositionally biased region" description="Polar residues" evidence="2">
    <location>
        <begin position="1"/>
        <end position="16"/>
    </location>
</feature>
<feature type="compositionally biased region" description="Polar residues" evidence="2">
    <location>
        <begin position="25"/>
        <end position="34"/>
    </location>
</feature>
<feature type="compositionally biased region" description="Polar residues" evidence="2">
    <location>
        <begin position="159"/>
        <end position="169"/>
    </location>
</feature>
<feature type="region of interest" description="Disordered" evidence="2">
    <location>
        <begin position="86"/>
        <end position="409"/>
    </location>
</feature>
<feature type="region of interest" description="Disordered" evidence="2">
    <location>
        <begin position="494"/>
        <end position="625"/>
    </location>
</feature>
<dbReference type="OrthoDB" id="5401558at2759"/>
<keyword evidence="5" id="KW-1185">Reference proteome</keyword>
<feature type="region of interest" description="Disordered" evidence="2">
    <location>
        <begin position="57"/>
        <end position="76"/>
    </location>
</feature>
<dbReference type="GO" id="GO:0008270">
    <property type="term" value="F:zinc ion binding"/>
    <property type="evidence" value="ECO:0007669"/>
    <property type="project" value="InterPro"/>
</dbReference>
<proteinExistence type="predicted"/>
<dbReference type="Proteomes" id="UP000308671">
    <property type="component" value="Unassembled WGS sequence"/>
</dbReference>
<organism evidence="4 5">
    <name type="scientific">Botrytis galanthina</name>
    <dbReference type="NCBI Taxonomy" id="278940"/>
    <lineage>
        <taxon>Eukaryota</taxon>
        <taxon>Fungi</taxon>
        <taxon>Dikarya</taxon>
        <taxon>Ascomycota</taxon>
        <taxon>Pezizomycotina</taxon>
        <taxon>Leotiomycetes</taxon>
        <taxon>Helotiales</taxon>
        <taxon>Sclerotiniaceae</taxon>
        <taxon>Botrytis</taxon>
    </lineage>
</organism>
<gene>
    <name evidence="4" type="ORF">BGAL_0420g00030</name>
</gene>
<dbReference type="GO" id="GO:0000981">
    <property type="term" value="F:DNA-binding transcription factor activity, RNA polymerase II-specific"/>
    <property type="evidence" value="ECO:0007669"/>
    <property type="project" value="InterPro"/>
</dbReference>
<feature type="compositionally biased region" description="Low complexity" evidence="2">
    <location>
        <begin position="517"/>
        <end position="534"/>
    </location>
</feature>
<feature type="compositionally biased region" description="Polar residues" evidence="2">
    <location>
        <begin position="583"/>
        <end position="592"/>
    </location>
</feature>
<dbReference type="PROSITE" id="PS50048">
    <property type="entry name" value="ZN2_CY6_FUNGAL_2"/>
    <property type="match status" value="1"/>
</dbReference>
<feature type="compositionally biased region" description="Basic and acidic residues" evidence="2">
    <location>
        <begin position="299"/>
        <end position="309"/>
    </location>
</feature>
<feature type="compositionally biased region" description="Polar residues" evidence="2">
    <location>
        <begin position="697"/>
        <end position="714"/>
    </location>
</feature>
<accession>A0A4S8QM25</accession>
<name>A0A4S8QM25_9HELO</name>
<dbReference type="CDD" id="cd00067">
    <property type="entry name" value="GAL4"/>
    <property type="match status" value="1"/>
</dbReference>
<feature type="compositionally biased region" description="Low complexity" evidence="2">
    <location>
        <begin position="715"/>
        <end position="732"/>
    </location>
</feature>
<protein>
    <recommendedName>
        <fullName evidence="3">Zn(2)-C6 fungal-type domain-containing protein</fullName>
    </recommendedName>
</protein>
<dbReference type="Pfam" id="PF00172">
    <property type="entry name" value="Zn_clus"/>
    <property type="match status" value="1"/>
</dbReference>
<sequence>MANSFTQEINSASTHQRVSREETANHNQSVQPSSEGEAIHRLPRLLRLTGFSEQDTLDRSAPITNSTAAHAPASTLAPLNSIRNIMSTSSSSFPSHGPTVIPRHILPRSGRSSPPPAGQDTGVAHTPTSAGPDHSSRSMVGDNPVAYAIGDRLPHLSYRPQSAPDNSMSEHALASGRSDYPSRPADSENHLAYASNIESQYPHNATQGVSENRTSDDTNRAYQGVPDNRTPHHTNPQGQYTAVEPSSSYNVAQRWDSSTRVSAYQEPYRPYSDNGPHYPGQYQEPVQDGRSMPAGYDAPPHHSLHDDRGYSQQPPPPSYRHHSYQDSRGYPQQQQQPPPVTRHHSYNDERGYMQQQHPAPSHHSYQDSRGYPQQQPPHPAHYPYHDGRSYPQDQPPTAQPPLRQSAPRQRTAIACKYCRRRKIRCSGFTADGSGGQCTNCSRFKQECVFTPVSSAQAFVPLIALTEALEGRETHPNIYGAYGQRLPGDPVNQNRTEPYQGYHPQQAAPGPQMPYNHQQMPQQAAQYAPQHVQQPIPQTYLPPMNRSPHDRDTLPSPTGSIPPQLPLTHIPSLSKRSPYDQGATLPSPTGSLDSQKRKREADERHFSRAAPSAPSHFSGYNRDSNAPYRAQGLKAQYQYYASAPSPPTRQYGYQQGENATHRLPPLQDGQQHRSSVPSPSSNQQGENALAYRPMEGGRQSTQWASVNSNEAQRNDPSPNGSSSSFHSQNPSGNHQPSQVSPHRAESSQFPLASPGRTNSGGGSHDQVARATGRPNQMNIANIVERDDEDVDRDMLRRLDSNRS</sequence>
<dbReference type="SUPFAM" id="SSF57701">
    <property type="entry name" value="Zn2/Cys6 DNA-binding domain"/>
    <property type="match status" value="1"/>
</dbReference>
<feature type="region of interest" description="Disordered" evidence="2">
    <location>
        <begin position="1"/>
        <end position="41"/>
    </location>
</feature>
<evidence type="ECO:0000256" key="2">
    <source>
        <dbReference type="SAM" id="MobiDB-lite"/>
    </source>
</evidence>
<feature type="region of interest" description="Disordered" evidence="2">
    <location>
        <begin position="641"/>
        <end position="802"/>
    </location>
</feature>
<dbReference type="SMART" id="SM00066">
    <property type="entry name" value="GAL4"/>
    <property type="match status" value="1"/>
</dbReference>
<dbReference type="EMBL" id="PQXL01000420">
    <property type="protein sequence ID" value="THV46067.1"/>
    <property type="molecule type" value="Genomic_DNA"/>
</dbReference>
<feature type="compositionally biased region" description="Polar residues" evidence="2">
    <location>
        <begin position="196"/>
        <end position="212"/>
    </location>
</feature>
<feature type="domain" description="Zn(2)-C6 fungal-type" evidence="3">
    <location>
        <begin position="414"/>
        <end position="449"/>
    </location>
</feature>
<feature type="compositionally biased region" description="Basic and acidic residues" evidence="2">
    <location>
        <begin position="791"/>
        <end position="802"/>
    </location>
</feature>
<dbReference type="PROSITE" id="PS00463">
    <property type="entry name" value="ZN2_CY6_FUNGAL_1"/>
    <property type="match status" value="1"/>
</dbReference>
<evidence type="ECO:0000259" key="3">
    <source>
        <dbReference type="PROSITE" id="PS50048"/>
    </source>
</evidence>
<feature type="compositionally biased region" description="Polar residues" evidence="2">
    <location>
        <begin position="733"/>
        <end position="749"/>
    </location>
</feature>
<feature type="compositionally biased region" description="Polar residues" evidence="2">
    <location>
        <begin position="667"/>
        <end position="685"/>
    </location>
</feature>